<accession>A0A7W9YJR2</accession>
<sequence length="70" mass="7379">MTAPMALPATAIAILLDAMVNLDTIASKVTCPTNSGVPHIIRRVNGNRQCLSVQSECPSQGKADAISRMQ</sequence>
<dbReference type="EMBL" id="JACHDS010000001">
    <property type="protein sequence ID" value="MBB6173438.1"/>
    <property type="molecule type" value="Genomic_DNA"/>
</dbReference>
<comment type="caution">
    <text evidence="1">The sequence shown here is derived from an EMBL/GenBank/DDBJ whole genome shotgun (WGS) entry which is preliminary data.</text>
</comment>
<organism evidence="1 2">
    <name type="scientific">Nocardiopsis mwathae</name>
    <dbReference type="NCBI Taxonomy" id="1472723"/>
    <lineage>
        <taxon>Bacteria</taxon>
        <taxon>Bacillati</taxon>
        <taxon>Actinomycetota</taxon>
        <taxon>Actinomycetes</taxon>
        <taxon>Streptosporangiales</taxon>
        <taxon>Nocardiopsidaceae</taxon>
        <taxon>Nocardiopsis</taxon>
    </lineage>
</organism>
<proteinExistence type="predicted"/>
<evidence type="ECO:0000313" key="1">
    <source>
        <dbReference type="EMBL" id="MBB6173438.1"/>
    </source>
</evidence>
<dbReference type="AlphaFoldDB" id="A0A7W9YJR2"/>
<evidence type="ECO:0000313" key="2">
    <source>
        <dbReference type="Proteomes" id="UP000546642"/>
    </source>
</evidence>
<protein>
    <submittedName>
        <fullName evidence="1">Uncharacterized protein</fullName>
    </submittedName>
</protein>
<dbReference type="Proteomes" id="UP000546642">
    <property type="component" value="Unassembled WGS sequence"/>
</dbReference>
<reference evidence="1 2" key="1">
    <citation type="submission" date="2020-08" db="EMBL/GenBank/DDBJ databases">
        <title>Sequencing the genomes of 1000 actinobacteria strains.</title>
        <authorList>
            <person name="Klenk H.-P."/>
        </authorList>
    </citation>
    <scope>NUCLEOTIDE SEQUENCE [LARGE SCALE GENOMIC DNA]</scope>
    <source>
        <strain evidence="1 2">DSM 46659</strain>
    </source>
</reference>
<keyword evidence="2" id="KW-1185">Reference proteome</keyword>
<name>A0A7W9YJR2_9ACTN</name>
<gene>
    <name evidence="1" type="ORF">HNR23_003498</name>
</gene>
<dbReference type="RefSeq" id="WP_184076823.1">
    <property type="nucleotide sequence ID" value="NZ_JACHDS010000001.1"/>
</dbReference>